<organism evidence="1 2">
    <name type="scientific">Peribacillus simplex</name>
    <dbReference type="NCBI Taxonomy" id="1478"/>
    <lineage>
        <taxon>Bacteria</taxon>
        <taxon>Bacillati</taxon>
        <taxon>Bacillota</taxon>
        <taxon>Bacilli</taxon>
        <taxon>Bacillales</taxon>
        <taxon>Bacillaceae</taxon>
        <taxon>Peribacillus</taxon>
    </lineage>
</organism>
<protein>
    <submittedName>
        <fullName evidence="1">Uncharacterized protein</fullName>
    </submittedName>
</protein>
<dbReference type="Proteomes" id="UP001234602">
    <property type="component" value="Unassembled WGS sequence"/>
</dbReference>
<accession>A0AAW7IP99</accession>
<proteinExistence type="predicted"/>
<sequence>MSKNNEINELAEIIKGLEKMAGQFEGMTGEFRKEFKEGFDKINNHLDKIDANSKEVGMSTLNQTTFLRAKFR</sequence>
<evidence type="ECO:0000313" key="1">
    <source>
        <dbReference type="EMBL" id="MDM5455229.1"/>
    </source>
</evidence>
<dbReference type="AlphaFoldDB" id="A0AAW7IP99"/>
<name>A0AAW7IP99_9BACI</name>
<evidence type="ECO:0000313" key="2">
    <source>
        <dbReference type="Proteomes" id="UP001234602"/>
    </source>
</evidence>
<dbReference type="RefSeq" id="WP_289320994.1">
    <property type="nucleotide sequence ID" value="NZ_JAUCEY010000008.1"/>
</dbReference>
<comment type="caution">
    <text evidence="1">The sequence shown here is derived from an EMBL/GenBank/DDBJ whole genome shotgun (WGS) entry which is preliminary data.</text>
</comment>
<dbReference type="EMBL" id="JAUCEY010000008">
    <property type="protein sequence ID" value="MDM5455229.1"/>
    <property type="molecule type" value="Genomic_DNA"/>
</dbReference>
<gene>
    <name evidence="1" type="ORF">QUF89_24275</name>
</gene>
<reference evidence="1" key="1">
    <citation type="submission" date="2023-06" db="EMBL/GenBank/DDBJ databases">
        <title>Comparative genomics of Bacillaceae isolates and their secondary metabolite potential.</title>
        <authorList>
            <person name="Song L."/>
            <person name="Nielsen L.J."/>
            <person name="Mohite O."/>
            <person name="Xu X."/>
            <person name="Weber T."/>
            <person name="Kovacs A.T."/>
        </authorList>
    </citation>
    <scope>NUCLEOTIDE SEQUENCE</scope>
    <source>
        <strain evidence="1">D8_B_37</strain>
    </source>
</reference>